<evidence type="ECO:0000313" key="3">
    <source>
        <dbReference type="EMBL" id="KAJ9637467.1"/>
    </source>
</evidence>
<keyword evidence="2" id="KW-1133">Transmembrane helix</keyword>
<name>A0AA38Y6V7_9EURO</name>
<feature type="transmembrane region" description="Helical" evidence="2">
    <location>
        <begin position="120"/>
        <end position="145"/>
    </location>
</feature>
<feature type="transmembrane region" description="Helical" evidence="2">
    <location>
        <begin position="646"/>
        <end position="668"/>
    </location>
</feature>
<keyword evidence="2" id="KW-0472">Membrane</keyword>
<keyword evidence="4" id="KW-1185">Reference proteome</keyword>
<feature type="compositionally biased region" description="Polar residues" evidence="1">
    <location>
        <begin position="34"/>
        <end position="46"/>
    </location>
</feature>
<comment type="caution">
    <text evidence="3">The sequence shown here is derived from an EMBL/GenBank/DDBJ whole genome shotgun (WGS) entry which is preliminary data.</text>
</comment>
<evidence type="ECO:0000313" key="4">
    <source>
        <dbReference type="Proteomes" id="UP001172681"/>
    </source>
</evidence>
<accession>A0AA38Y6V7</accession>
<protein>
    <submittedName>
        <fullName evidence="3">Uncharacterized protein</fullName>
    </submittedName>
</protein>
<sequence>MPAMSNNRSWLYSIPQSSSISTPSTAFSDPWQGSLPNNQHGRVPSSQEQFLNHSHTTLSDTDWSGDIFTRAKPKRPRTSRFNRIPSHQSSNWPLTEKSYPTTTFTKDELRCPKRGLWKAILVPTIIIILPMACLVAGLLGLIFGYRVRSDTSLFPQVSNSDTLGDHAVVLVNYSATRIAFVASWASTLAPLLAAFIMNLMSYQTALNMLRSSSGTNQHDLPSPYQYSLVVGLCLASIGRLGRYWIYSTGERVIVPPVLRRAARTLSLTLLLAVVVFAADTALHYTTTTINFDQVTIVAAQRSYAAYGFGLSETCLSLKRTDNFNLPCSRNGQLAQHDYNAYVAGQNEVFFLQHGTSNVSEVKLVLSPGRPSTSEHGSVAILMPQSRNLSPYRDFRSHTAGVVTTCAPVSSECQWKTLGPDDSYSQFNCTKNFYGVLGKPPTMTANGLGFNDSDIPPLGFKPGSGLQYAYFMDENLTTPYDSTGDLRPVLTDAQLINPVYFALAARFAVSAQRAGVSMADDPGIHKGPTQNIDFVLKCQYTTYDAEYTWVNSTAEVHTLEPSPNGTLAEIFHGYRLVGTDSAFDNDLGDDILQAALEADPTSMADNFADSFSQRVMSVIGPFLSARTNSQEQDRTPLLVAKVPKAPLAILVACCIAYVIFGVVAAVVAYRALDDVDVRDIAARFSLAALSLHAFREASTNNSGTVEVDMAGHLVFDESKIRGETSRVGVEGEPRSGFVLKSLV</sequence>
<proteinExistence type="predicted"/>
<reference evidence="3" key="1">
    <citation type="submission" date="2022-10" db="EMBL/GenBank/DDBJ databases">
        <title>Culturing micro-colonial fungi from biological soil crusts in the Mojave desert and describing Neophaeococcomyces mojavensis, and introducing the new genera and species Taxawa tesnikishii.</title>
        <authorList>
            <person name="Kurbessoian T."/>
            <person name="Stajich J.E."/>
        </authorList>
    </citation>
    <scope>NUCLEOTIDE SEQUENCE</scope>
    <source>
        <strain evidence="3">TK_35</strain>
    </source>
</reference>
<evidence type="ECO:0000256" key="1">
    <source>
        <dbReference type="SAM" id="MobiDB-lite"/>
    </source>
</evidence>
<gene>
    <name evidence="3" type="ORF">H2204_004891</name>
</gene>
<dbReference type="Proteomes" id="UP001172681">
    <property type="component" value="Unassembled WGS sequence"/>
</dbReference>
<keyword evidence="2" id="KW-0812">Transmembrane</keyword>
<organism evidence="3 4">
    <name type="scientific">Knufia peltigerae</name>
    <dbReference type="NCBI Taxonomy" id="1002370"/>
    <lineage>
        <taxon>Eukaryota</taxon>
        <taxon>Fungi</taxon>
        <taxon>Dikarya</taxon>
        <taxon>Ascomycota</taxon>
        <taxon>Pezizomycotina</taxon>
        <taxon>Eurotiomycetes</taxon>
        <taxon>Chaetothyriomycetidae</taxon>
        <taxon>Chaetothyriales</taxon>
        <taxon>Trichomeriaceae</taxon>
        <taxon>Knufia</taxon>
    </lineage>
</organism>
<dbReference type="EMBL" id="JAPDRN010000025">
    <property type="protein sequence ID" value="KAJ9637467.1"/>
    <property type="molecule type" value="Genomic_DNA"/>
</dbReference>
<dbReference type="AlphaFoldDB" id="A0AA38Y6V7"/>
<feature type="transmembrane region" description="Helical" evidence="2">
    <location>
        <begin position="265"/>
        <end position="284"/>
    </location>
</feature>
<evidence type="ECO:0000256" key="2">
    <source>
        <dbReference type="SAM" id="Phobius"/>
    </source>
</evidence>
<feature type="region of interest" description="Disordered" evidence="1">
    <location>
        <begin position="17"/>
        <end position="46"/>
    </location>
</feature>
<feature type="transmembrane region" description="Helical" evidence="2">
    <location>
        <begin position="178"/>
        <end position="200"/>
    </location>
</feature>